<dbReference type="CDD" id="cd11526">
    <property type="entry name" value="SYLF_FYVE"/>
    <property type="match status" value="1"/>
</dbReference>
<dbReference type="FunFam" id="3.30.40.10:FF:000151">
    <property type="entry name" value="Zinc finger family protein"/>
    <property type="match status" value="1"/>
</dbReference>
<accession>A0A484NAQ9</accession>
<dbReference type="InterPro" id="IPR000306">
    <property type="entry name" value="Znf_FYVE"/>
</dbReference>
<dbReference type="GO" id="GO:0008270">
    <property type="term" value="F:zinc ion binding"/>
    <property type="evidence" value="ECO:0007669"/>
    <property type="project" value="UniProtKB-KW"/>
</dbReference>
<dbReference type="InterPro" id="IPR011011">
    <property type="entry name" value="Znf_FYVE_PHD"/>
</dbReference>
<organism evidence="7 8">
    <name type="scientific">Cuscuta campestris</name>
    <dbReference type="NCBI Taxonomy" id="132261"/>
    <lineage>
        <taxon>Eukaryota</taxon>
        <taxon>Viridiplantae</taxon>
        <taxon>Streptophyta</taxon>
        <taxon>Embryophyta</taxon>
        <taxon>Tracheophyta</taxon>
        <taxon>Spermatophyta</taxon>
        <taxon>Magnoliopsida</taxon>
        <taxon>eudicotyledons</taxon>
        <taxon>Gunneridae</taxon>
        <taxon>Pentapetalae</taxon>
        <taxon>asterids</taxon>
        <taxon>lamiids</taxon>
        <taxon>Solanales</taxon>
        <taxon>Convolvulaceae</taxon>
        <taxon>Cuscuteae</taxon>
        <taxon>Cuscuta</taxon>
        <taxon>Cuscuta subgen. Grammica</taxon>
        <taxon>Cuscuta sect. Cleistogrammica</taxon>
    </lineage>
</organism>
<sequence>MSDESDDELRRNRGPSMAPEVQYPKFDQFDDWEPNVFPPNDVSDAFFEHPELRRSLSSDDLMLEDSALKSKGEVNPSKLDDKQQRYTDFRNQNLNKYFYYDSPLSEETGVWIPISIPPMPKGDLEEWQKGFYMEGDYLPEGDKGWDQCTGQDNKEMTMWEVFRDMLIMAREKISSHASIDFHGYIGPWVSKHMLSEVWEEMAQTLKDANFGNLKVILEAEPPRWLPDSAASSCMLCNLRFHPIMRPRHHCRFCGGIFCNGCSKGRMLLPATFHTSNLQRVCDVCNVRLEPIQTFLIDQISRAVQLPTHDLTDLSTLRSWLNFPWSQSMEYEIYKATNTLRGCDKVGYMNPDKSIPSAILKQAKGLAILTVAKVGAMFTYNIGTGIVVARRDDKSWSPPSAISSFGFGWGAQIGGEVTDFIIVLRTQSAVRTFSGKGHISLGAGLSAAVGIAGRAAEAGLRAGDGGCAPCYTYSFSKGAFVGCSLEGSMVTTRTRENSRFYGDPSITASTILLGSMPRPPAAAILYYALNDLYKKIENS</sequence>
<dbReference type="InterPro" id="IPR007461">
    <property type="entry name" value="Ysc84_actin-binding"/>
</dbReference>
<evidence type="ECO:0000313" key="8">
    <source>
        <dbReference type="Proteomes" id="UP000595140"/>
    </source>
</evidence>
<proteinExistence type="predicted"/>
<dbReference type="InterPro" id="IPR051702">
    <property type="entry name" value="SH3_domain_YSC84-like"/>
</dbReference>
<keyword evidence="1" id="KW-0479">Metal-binding</keyword>
<dbReference type="EMBL" id="OOIL02006555">
    <property type="protein sequence ID" value="VFQ97586.1"/>
    <property type="molecule type" value="Genomic_DNA"/>
</dbReference>
<evidence type="ECO:0000256" key="2">
    <source>
        <dbReference type="ARBA" id="ARBA00022771"/>
    </source>
</evidence>
<evidence type="ECO:0000313" key="7">
    <source>
        <dbReference type="EMBL" id="VFQ97586.1"/>
    </source>
</evidence>
<dbReference type="Pfam" id="PF04366">
    <property type="entry name" value="Ysc84"/>
    <property type="match status" value="1"/>
</dbReference>
<dbReference type="InterPro" id="IPR013083">
    <property type="entry name" value="Znf_RING/FYVE/PHD"/>
</dbReference>
<feature type="domain" description="FYVE-type" evidence="6">
    <location>
        <begin position="227"/>
        <end position="289"/>
    </location>
</feature>
<evidence type="ECO:0000256" key="4">
    <source>
        <dbReference type="PROSITE-ProRule" id="PRU00091"/>
    </source>
</evidence>
<evidence type="ECO:0000256" key="3">
    <source>
        <dbReference type="ARBA" id="ARBA00022833"/>
    </source>
</evidence>
<keyword evidence="8" id="KW-1185">Reference proteome</keyword>
<keyword evidence="2 4" id="KW-0863">Zinc-finger</keyword>
<keyword evidence="3" id="KW-0862">Zinc</keyword>
<name>A0A484NAQ9_9ASTE</name>
<dbReference type="Pfam" id="PF01363">
    <property type="entry name" value="FYVE"/>
    <property type="match status" value="1"/>
</dbReference>
<evidence type="ECO:0000259" key="6">
    <source>
        <dbReference type="PROSITE" id="PS50178"/>
    </source>
</evidence>
<reference evidence="7 8" key="1">
    <citation type="submission" date="2018-04" db="EMBL/GenBank/DDBJ databases">
        <authorList>
            <person name="Vogel A."/>
        </authorList>
    </citation>
    <scope>NUCLEOTIDE SEQUENCE [LARGE SCALE GENOMIC DNA]</scope>
</reference>
<dbReference type="GO" id="GO:0035091">
    <property type="term" value="F:phosphatidylinositol binding"/>
    <property type="evidence" value="ECO:0007669"/>
    <property type="project" value="TreeGrafter"/>
</dbReference>
<dbReference type="AlphaFoldDB" id="A0A484NAQ9"/>
<dbReference type="SMART" id="SM00064">
    <property type="entry name" value="FYVE"/>
    <property type="match status" value="1"/>
</dbReference>
<dbReference type="InterPro" id="IPR017455">
    <property type="entry name" value="Znf_FYVE-rel"/>
</dbReference>
<dbReference type="SUPFAM" id="SSF57903">
    <property type="entry name" value="FYVE/PHD zinc finger"/>
    <property type="match status" value="1"/>
</dbReference>
<protein>
    <recommendedName>
        <fullName evidence="6">FYVE-type domain-containing protein</fullName>
    </recommendedName>
</protein>
<dbReference type="Proteomes" id="UP000595140">
    <property type="component" value="Unassembled WGS sequence"/>
</dbReference>
<evidence type="ECO:0000256" key="1">
    <source>
        <dbReference type="ARBA" id="ARBA00022723"/>
    </source>
</evidence>
<feature type="region of interest" description="Disordered" evidence="5">
    <location>
        <begin position="1"/>
        <end position="23"/>
    </location>
</feature>
<dbReference type="Gene3D" id="3.30.40.10">
    <property type="entry name" value="Zinc/RING finger domain, C3HC4 (zinc finger)"/>
    <property type="match status" value="1"/>
</dbReference>
<dbReference type="PANTHER" id="PTHR15629:SF43">
    <property type="entry name" value="RING_FYVE_PHD-TYPE ZINC FINGER FAMILY PROTEIN"/>
    <property type="match status" value="1"/>
</dbReference>
<dbReference type="PANTHER" id="PTHR15629">
    <property type="entry name" value="SH3YL1 PROTEIN"/>
    <property type="match status" value="1"/>
</dbReference>
<gene>
    <name evidence="7" type="ORF">CCAM_LOCUS39362</name>
</gene>
<dbReference type="PROSITE" id="PS50178">
    <property type="entry name" value="ZF_FYVE"/>
    <property type="match status" value="1"/>
</dbReference>
<evidence type="ECO:0000256" key="5">
    <source>
        <dbReference type="SAM" id="MobiDB-lite"/>
    </source>
</evidence>
<dbReference type="OrthoDB" id="443981at2759"/>